<organism evidence="15 16">
    <name type="scientific">Zostera marina</name>
    <name type="common">Eelgrass</name>
    <dbReference type="NCBI Taxonomy" id="29655"/>
    <lineage>
        <taxon>Eukaryota</taxon>
        <taxon>Viridiplantae</taxon>
        <taxon>Streptophyta</taxon>
        <taxon>Embryophyta</taxon>
        <taxon>Tracheophyta</taxon>
        <taxon>Spermatophyta</taxon>
        <taxon>Magnoliopsida</taxon>
        <taxon>Liliopsida</taxon>
        <taxon>Zosteraceae</taxon>
        <taxon>Zostera</taxon>
    </lineage>
</organism>
<keyword evidence="16" id="KW-1185">Reference proteome</keyword>
<evidence type="ECO:0000256" key="12">
    <source>
        <dbReference type="SAM" id="SignalP"/>
    </source>
</evidence>
<dbReference type="InterPro" id="IPR032466">
    <property type="entry name" value="Metal_Hydrolase"/>
</dbReference>
<keyword evidence="12" id="KW-0732">Signal</keyword>
<dbReference type="UniPathway" id="UPA00395">
    <property type="reaction ID" value="UER00653"/>
</dbReference>
<evidence type="ECO:0000256" key="6">
    <source>
        <dbReference type="ARBA" id="ARBA00012863"/>
    </source>
</evidence>
<comment type="pathway">
    <text evidence="3">Nitrogen metabolism; (S)-allantoin degradation; allantoate from (S)-allantoin: step 1/1.</text>
</comment>
<dbReference type="OMA" id="SRLHVCH"/>
<comment type="subunit">
    <text evidence="5">Homotetramer.</text>
</comment>
<evidence type="ECO:0000256" key="5">
    <source>
        <dbReference type="ARBA" id="ARBA00011881"/>
    </source>
</evidence>
<feature type="region of interest" description="Disordered" evidence="11">
    <location>
        <begin position="231"/>
        <end position="255"/>
    </location>
</feature>
<keyword evidence="8" id="KW-0378">Hydrolase</keyword>
<comment type="cofactor">
    <cofactor evidence="2">
        <name>Zn(2+)</name>
        <dbReference type="ChEBI" id="CHEBI:29105"/>
    </cofactor>
</comment>
<dbReference type="GO" id="GO:0004038">
    <property type="term" value="F:allantoinase activity"/>
    <property type="evidence" value="ECO:0000318"/>
    <property type="project" value="GO_Central"/>
</dbReference>
<feature type="signal peptide" evidence="12">
    <location>
        <begin position="1"/>
        <end position="25"/>
    </location>
</feature>
<dbReference type="EC" id="3.5.2.5" evidence="6"/>
<dbReference type="PANTHER" id="PTHR43668">
    <property type="entry name" value="ALLANTOINASE"/>
    <property type="match status" value="1"/>
</dbReference>
<dbReference type="GO" id="GO:0050897">
    <property type="term" value="F:cobalt ion binding"/>
    <property type="evidence" value="ECO:0007669"/>
    <property type="project" value="InterPro"/>
</dbReference>
<evidence type="ECO:0000256" key="8">
    <source>
        <dbReference type="ARBA" id="ARBA00022801"/>
    </source>
</evidence>
<evidence type="ECO:0000256" key="9">
    <source>
        <dbReference type="ARBA" id="ARBA00022833"/>
    </source>
</evidence>
<dbReference type="Pfam" id="PF01979">
    <property type="entry name" value="Amidohydro_1"/>
    <property type="match status" value="1"/>
</dbReference>
<dbReference type="SUPFAM" id="SSF51556">
    <property type="entry name" value="Metallo-dependent hydrolases"/>
    <property type="match status" value="1"/>
</dbReference>
<evidence type="ECO:0000256" key="1">
    <source>
        <dbReference type="ARBA" id="ARBA00001756"/>
    </source>
</evidence>
<dbReference type="Proteomes" id="UP000036987">
    <property type="component" value="Unassembled WGS sequence"/>
</dbReference>
<dbReference type="InterPro" id="IPR050138">
    <property type="entry name" value="DHOase/Allantoinase_Hydrolase"/>
</dbReference>
<feature type="chain" id="PRO_5005527773" description="allantoinase" evidence="12">
    <location>
        <begin position="26"/>
        <end position="504"/>
    </location>
</feature>
<dbReference type="Pfam" id="PF24890">
    <property type="entry name" value="ALN_composite"/>
    <property type="match status" value="1"/>
</dbReference>
<evidence type="ECO:0000259" key="14">
    <source>
        <dbReference type="Pfam" id="PF24890"/>
    </source>
</evidence>
<protein>
    <recommendedName>
        <fullName evidence="6">allantoinase</fullName>
        <ecNumber evidence="6">3.5.2.5</ecNumber>
    </recommendedName>
</protein>
<feature type="compositionally biased region" description="Acidic residues" evidence="11">
    <location>
        <begin position="231"/>
        <end position="244"/>
    </location>
</feature>
<comment type="similarity">
    <text evidence="4">Belongs to the metallo-dependent hydrolases superfamily. Allantoinase family.</text>
</comment>
<evidence type="ECO:0000256" key="2">
    <source>
        <dbReference type="ARBA" id="ARBA00001947"/>
    </source>
</evidence>
<dbReference type="NCBIfam" id="TIGR03178">
    <property type="entry name" value="allantoinase"/>
    <property type="match status" value="1"/>
</dbReference>
<accession>A0A0K9PJS3</accession>
<gene>
    <name evidence="15" type="ORF">ZOSMA_21G00600</name>
</gene>
<evidence type="ECO:0000313" key="16">
    <source>
        <dbReference type="Proteomes" id="UP000036987"/>
    </source>
</evidence>
<dbReference type="GO" id="GO:0006145">
    <property type="term" value="P:purine nucleobase catabolic process"/>
    <property type="evidence" value="ECO:0000318"/>
    <property type="project" value="GO_Central"/>
</dbReference>
<comment type="function">
    <text evidence="10">Catalyzes the conversion of allantoin (5-ureidohydantoin) to allantoate by hydrolytic cleavage of the five-member hydantoin ring. Catalyzes the first step of the ureide allantoin degradation followed by the sequential activity of AAH, UGLYAH and UAH which allows a complete purine breakdown without the intermediate generation of urea.</text>
</comment>
<dbReference type="InterPro" id="IPR006680">
    <property type="entry name" value="Amidohydro-rel"/>
</dbReference>
<dbReference type="GO" id="GO:0000256">
    <property type="term" value="P:allantoin catabolic process"/>
    <property type="evidence" value="ECO:0007669"/>
    <property type="project" value="UniProtKB-UniPathway"/>
</dbReference>
<evidence type="ECO:0000259" key="13">
    <source>
        <dbReference type="Pfam" id="PF01979"/>
    </source>
</evidence>
<proteinExistence type="inferred from homology"/>
<dbReference type="OrthoDB" id="10258955at2759"/>
<comment type="caution">
    <text evidence="15">The sequence shown here is derived from an EMBL/GenBank/DDBJ whole genome shotgun (WGS) entry which is preliminary data.</text>
</comment>
<evidence type="ECO:0000256" key="11">
    <source>
        <dbReference type="SAM" id="MobiDB-lite"/>
    </source>
</evidence>
<dbReference type="SUPFAM" id="SSF51338">
    <property type="entry name" value="Composite domain of metallo-dependent hydrolases"/>
    <property type="match status" value="1"/>
</dbReference>
<sequence>MDAVKWILLPLLFLIASVIILYTQSNHEVQNQSDGCSLLPHSRYRIRSTRIVTPEGVISGLLEIRGGLIAAVVEGGGGGGEGPVLDYGDSVVMPGLIDVHAHLDEPGRADWEGFYTGTKAAAAGGVTTLIDMPLNSFPSTVSEQTLRLKIKAARDKLYVDVGFWGGLVPENAFNQTVLEKLLDAGALGLKSFMCPSGINDFPMTNATHIKEGLYTLAKYKRPLLVHAEMQLDSEDDNNETNDDVSDPRSYSTYLKTRPPSWEEAAIRELHSVAYETRTGGRAEGAHIHIVHLSDSQASLNIIKDAKTSGSSVTVETCPHYLAFSSEQIPYGDTRFKCSPPIRNEVNRMNLWQALMDGHIDFLSSDHSPSLPELKLLDDGDFLKAWGGISSLQFVLPITWSYGKKFGITLNQLAKWWSERPAKLSGQELKGAIVSGNHADLVIWDSDVEYELDENHDVHHKHRNISAYMGTKLFGKVISTFVRGSLVYNNGKHAAMACRDPILAT</sequence>
<dbReference type="GO" id="GO:0005737">
    <property type="term" value="C:cytoplasm"/>
    <property type="evidence" value="ECO:0000318"/>
    <property type="project" value="GO_Central"/>
</dbReference>
<evidence type="ECO:0000313" key="15">
    <source>
        <dbReference type="EMBL" id="KMZ69206.1"/>
    </source>
</evidence>
<evidence type="ECO:0000256" key="7">
    <source>
        <dbReference type="ARBA" id="ARBA00022723"/>
    </source>
</evidence>
<dbReference type="InterPro" id="IPR017593">
    <property type="entry name" value="Allantoinase"/>
</dbReference>
<name>A0A0K9PJS3_ZOSMR</name>
<dbReference type="PANTHER" id="PTHR43668:SF2">
    <property type="entry name" value="ALLANTOINASE"/>
    <property type="match status" value="1"/>
</dbReference>
<evidence type="ECO:0000256" key="10">
    <source>
        <dbReference type="ARBA" id="ARBA00053421"/>
    </source>
</evidence>
<dbReference type="InterPro" id="IPR011059">
    <property type="entry name" value="Metal-dep_hydrolase_composite"/>
</dbReference>
<evidence type="ECO:0000256" key="3">
    <source>
        <dbReference type="ARBA" id="ARBA00004968"/>
    </source>
</evidence>
<keyword evidence="9" id="KW-0862">Zinc</keyword>
<dbReference type="FunFam" id="3.20.20.140:FF:000032">
    <property type="entry name" value="Allantoinase Dal1"/>
    <property type="match status" value="1"/>
</dbReference>
<reference evidence="16" key="1">
    <citation type="journal article" date="2016" name="Nature">
        <title>The genome of the seagrass Zostera marina reveals angiosperm adaptation to the sea.</title>
        <authorList>
            <person name="Olsen J.L."/>
            <person name="Rouze P."/>
            <person name="Verhelst B."/>
            <person name="Lin Y.-C."/>
            <person name="Bayer T."/>
            <person name="Collen J."/>
            <person name="Dattolo E."/>
            <person name="De Paoli E."/>
            <person name="Dittami S."/>
            <person name="Maumus F."/>
            <person name="Michel G."/>
            <person name="Kersting A."/>
            <person name="Lauritano C."/>
            <person name="Lohaus R."/>
            <person name="Toepel M."/>
            <person name="Tonon T."/>
            <person name="Vanneste K."/>
            <person name="Amirebrahimi M."/>
            <person name="Brakel J."/>
            <person name="Bostroem C."/>
            <person name="Chovatia M."/>
            <person name="Grimwood J."/>
            <person name="Jenkins J.W."/>
            <person name="Jueterbock A."/>
            <person name="Mraz A."/>
            <person name="Stam W.T."/>
            <person name="Tice H."/>
            <person name="Bornberg-Bauer E."/>
            <person name="Green P.J."/>
            <person name="Pearson G.A."/>
            <person name="Procaccini G."/>
            <person name="Duarte C.M."/>
            <person name="Schmutz J."/>
            <person name="Reusch T.B.H."/>
            <person name="Van de Peer Y."/>
        </authorList>
    </citation>
    <scope>NUCLEOTIDE SEQUENCE [LARGE SCALE GENOMIC DNA]</scope>
    <source>
        <strain evidence="16">cv. Finnish</strain>
    </source>
</reference>
<keyword evidence="7" id="KW-0479">Metal-binding</keyword>
<dbReference type="STRING" id="29655.A0A0K9PJS3"/>
<evidence type="ECO:0000256" key="4">
    <source>
        <dbReference type="ARBA" id="ARBA00010368"/>
    </source>
</evidence>
<dbReference type="Gene3D" id="3.20.20.140">
    <property type="entry name" value="Metal-dependent hydrolases"/>
    <property type="match status" value="1"/>
</dbReference>
<dbReference type="AlphaFoldDB" id="A0A0K9PJS3"/>
<comment type="catalytic activity">
    <reaction evidence="1">
        <text>(S)-allantoin + H2O = allantoate + H(+)</text>
        <dbReference type="Rhea" id="RHEA:17029"/>
        <dbReference type="ChEBI" id="CHEBI:15377"/>
        <dbReference type="ChEBI" id="CHEBI:15378"/>
        <dbReference type="ChEBI" id="CHEBI:15678"/>
        <dbReference type="ChEBI" id="CHEBI:17536"/>
        <dbReference type="EC" id="3.5.2.5"/>
    </reaction>
</comment>
<dbReference type="InterPro" id="IPR056854">
    <property type="entry name" value="ALN_composite"/>
</dbReference>
<dbReference type="GO" id="GO:0008270">
    <property type="term" value="F:zinc ion binding"/>
    <property type="evidence" value="ECO:0007669"/>
    <property type="project" value="InterPro"/>
</dbReference>
<dbReference type="EMBL" id="LFYR01000785">
    <property type="protein sequence ID" value="KMZ69206.1"/>
    <property type="molecule type" value="Genomic_DNA"/>
</dbReference>
<feature type="domain" description="Allantoinase composite" evidence="14">
    <location>
        <begin position="39"/>
        <end position="89"/>
    </location>
</feature>
<feature type="domain" description="Amidohydrolase-related" evidence="13">
    <location>
        <begin position="91"/>
        <end position="486"/>
    </location>
</feature>